<dbReference type="Proteomes" id="UP000053263">
    <property type="component" value="Unassembled WGS sequence"/>
</dbReference>
<organism evidence="1 2">
    <name type="scientific">Plicaturopsis crispa FD-325 SS-3</name>
    <dbReference type="NCBI Taxonomy" id="944288"/>
    <lineage>
        <taxon>Eukaryota</taxon>
        <taxon>Fungi</taxon>
        <taxon>Dikarya</taxon>
        <taxon>Basidiomycota</taxon>
        <taxon>Agaricomycotina</taxon>
        <taxon>Agaricomycetes</taxon>
        <taxon>Agaricomycetidae</taxon>
        <taxon>Amylocorticiales</taxon>
        <taxon>Amylocorticiaceae</taxon>
        <taxon>Plicatura</taxon>
        <taxon>Plicaturopsis crispa</taxon>
    </lineage>
</organism>
<dbReference type="HOGENOM" id="CLU_1897084_0_0_1"/>
<reference evidence="1 2" key="1">
    <citation type="submission" date="2014-06" db="EMBL/GenBank/DDBJ databases">
        <title>Evolutionary Origins and Diversification of the Mycorrhizal Mutualists.</title>
        <authorList>
            <consortium name="DOE Joint Genome Institute"/>
            <consortium name="Mycorrhizal Genomics Consortium"/>
            <person name="Kohler A."/>
            <person name="Kuo A."/>
            <person name="Nagy L.G."/>
            <person name="Floudas D."/>
            <person name="Copeland A."/>
            <person name="Barry K.W."/>
            <person name="Cichocki N."/>
            <person name="Veneault-Fourrey C."/>
            <person name="LaButti K."/>
            <person name="Lindquist E.A."/>
            <person name="Lipzen A."/>
            <person name="Lundell T."/>
            <person name="Morin E."/>
            <person name="Murat C."/>
            <person name="Riley R."/>
            <person name="Ohm R."/>
            <person name="Sun H."/>
            <person name="Tunlid A."/>
            <person name="Henrissat B."/>
            <person name="Grigoriev I.V."/>
            <person name="Hibbett D.S."/>
            <person name="Martin F."/>
        </authorList>
    </citation>
    <scope>NUCLEOTIDE SEQUENCE [LARGE SCALE GENOMIC DNA]</scope>
    <source>
        <strain evidence="1 2">FD-325 SS-3</strain>
    </source>
</reference>
<proteinExistence type="predicted"/>
<sequence length="134" mass="15869">MKLVEIASLVHEEFPQYQLQKLKNMGRVAFTNSVIGQPPDLVVLALVVLFEDKMWPAAEKRIVAWGDVKRRGHGHYRQQGMNRNFLRLLELLRSGPGQLRSVQSSRREQWRRWRCKLGWHTWRHAWQAGEDQRS</sequence>
<protein>
    <submittedName>
        <fullName evidence="1">Uncharacterized protein</fullName>
    </submittedName>
</protein>
<gene>
    <name evidence="1" type="ORF">PLICRDRAFT_180590</name>
</gene>
<evidence type="ECO:0000313" key="2">
    <source>
        <dbReference type="Proteomes" id="UP000053263"/>
    </source>
</evidence>
<accession>A0A0C9T1W7</accession>
<name>A0A0C9T1W7_PLICR</name>
<keyword evidence="2" id="KW-1185">Reference proteome</keyword>
<evidence type="ECO:0000313" key="1">
    <source>
        <dbReference type="EMBL" id="KII83189.1"/>
    </source>
</evidence>
<dbReference type="EMBL" id="KN832580">
    <property type="protein sequence ID" value="KII83189.1"/>
    <property type="molecule type" value="Genomic_DNA"/>
</dbReference>
<dbReference type="AlphaFoldDB" id="A0A0C9T1W7"/>